<comment type="similarity">
    <text evidence="2">Belongs to the protein kinase superfamily. Ser/Thr protein kinase family.</text>
</comment>
<feature type="transmembrane region" description="Helical" evidence="9">
    <location>
        <begin position="780"/>
        <end position="800"/>
    </location>
</feature>
<dbReference type="Proteomes" id="UP001318860">
    <property type="component" value="Unassembled WGS sequence"/>
</dbReference>
<dbReference type="PROSITE" id="PS00108">
    <property type="entry name" value="PROTEIN_KINASE_ST"/>
    <property type="match status" value="1"/>
</dbReference>
<comment type="subcellular location">
    <subcellularLocation>
        <location evidence="1">Membrane</location>
    </subcellularLocation>
</comment>
<dbReference type="SMART" id="SM00369">
    <property type="entry name" value="LRR_TYP"/>
    <property type="match status" value="11"/>
</dbReference>
<dbReference type="Pfam" id="PF00069">
    <property type="entry name" value="Pkinase"/>
    <property type="match status" value="1"/>
</dbReference>
<dbReference type="Gene3D" id="3.30.200.20">
    <property type="entry name" value="Phosphorylase Kinase, domain 1"/>
    <property type="match status" value="1"/>
</dbReference>
<evidence type="ECO:0000256" key="10">
    <source>
        <dbReference type="SAM" id="SignalP"/>
    </source>
</evidence>
<keyword evidence="3" id="KW-0433">Leucine-rich repeat</keyword>
<dbReference type="InterPro" id="IPR050647">
    <property type="entry name" value="Plant_LRR-RLKs"/>
</dbReference>
<evidence type="ECO:0000256" key="8">
    <source>
        <dbReference type="ARBA" id="ARBA00023180"/>
    </source>
</evidence>
<dbReference type="SUPFAM" id="SSF56112">
    <property type="entry name" value="Protein kinase-like (PK-like)"/>
    <property type="match status" value="1"/>
</dbReference>
<name>A0ABR0V9L2_REHGL</name>
<sequence length="1055" mass="116299">MDKKPCFFIPVILLLLTSRATCTVGFVSNRTIDQDSLVAFKTTITSDPYQILTKNWSTNASICTWIGVTCNINHQRITSLNFSGFGFEGTVSPNLGNLTFLSSLDLSSNNFTGLIPSELSNLRRLKVINLGFNSFTGNIPPWFRILKQLECIFLNNNNISGSILPSVGENSKLRILNLGYNLLAGNIPQEIVNLSALETLDLKYNQFTGSIPFGIFNLSGIEKIDLTGNSLSGGLPMDICNNIPKLTGLYLSANLLDGRIPFGIYKCRELVDLSLSFNHFNGSIPRSIGWLTKLQRLFLGVNSFQGGVPSDIRNLTRLQLLSIRGASLTGPIPSFIFNMSSLAIVDFANNSLSGSLPVGMYSNLPNLQQLFLQSNQLTGQVLDKIWSCKMLSVISLSNNKLSGRIPNHVGNLTALNYLYLDNNNFTGELPAELGSLNLIEINVRNNSLSGAIPFSMFNISTITMMELSANHFSGQLPSTIALSIPNLQKLYLGENKLSGSIPSYITNASSLTILVMGFNSFSGPMPNFANLRLLQRLLIGGNNLTGQSELTFLSSLTNCRYLQLIEVSQNQLDGFLPREIGNFSATLEIFRAFGCGIRGSIPGLYLDSNKLESNVPSNLWYLDDLLRLNLSTNILSGSLPFEIGNLKALGDLDLSWNQFSGDIPSSISRAESLTFLSLAHNKFGGSIPQSLGNLSGLDFLDLSFNNFSGFIPKSLEGLAYLNYFNVSYNRLEGEIPTGGNFGNFTAQSFVNNYRLCGETRLQVPRCGGTRSKNVVSLLKFIVPPFIILAIFGVILVFLLMRRRKTRTEMPESETSLIKSWRGIYIGTLSDGLTVAIKVFDLQSEKVAKSFDTEIEVLRAIRHRNLLKIMGCCSNEDFKALVLEYMPNGSLEKWLYSHNCFLDLLQRLNIAIDVASALEYLHLGLTSPIVHCDLKPSNILLDEDMTAHVGDFGIAKFFGQGELMTQTRTLATIGYMAPEYGAQGIVSTSARLQFWYNTAGIVHEKEADRRNVCISAVDRIRVSEIVTKLEKIRTMFLATVDKLADTNVSYSGQMPV</sequence>
<dbReference type="Gene3D" id="3.80.10.10">
    <property type="entry name" value="Ribonuclease Inhibitor"/>
    <property type="match status" value="5"/>
</dbReference>
<dbReference type="PANTHER" id="PTHR48056">
    <property type="entry name" value="LRR RECEPTOR-LIKE SERINE/THREONINE-PROTEIN KINASE-RELATED"/>
    <property type="match status" value="1"/>
</dbReference>
<dbReference type="InterPro" id="IPR003591">
    <property type="entry name" value="Leu-rich_rpt_typical-subtyp"/>
</dbReference>
<dbReference type="InterPro" id="IPR008271">
    <property type="entry name" value="Ser/Thr_kinase_AS"/>
</dbReference>
<evidence type="ECO:0000256" key="2">
    <source>
        <dbReference type="ARBA" id="ARBA00008684"/>
    </source>
</evidence>
<evidence type="ECO:0000256" key="5">
    <source>
        <dbReference type="ARBA" id="ARBA00022737"/>
    </source>
</evidence>
<feature type="domain" description="Protein kinase" evidence="11">
    <location>
        <begin position="780"/>
        <end position="1055"/>
    </location>
</feature>
<dbReference type="SMART" id="SM00220">
    <property type="entry name" value="S_TKc"/>
    <property type="match status" value="1"/>
</dbReference>
<dbReference type="InterPro" id="IPR032675">
    <property type="entry name" value="LRR_dom_sf"/>
</dbReference>
<evidence type="ECO:0000259" key="11">
    <source>
        <dbReference type="PROSITE" id="PS50011"/>
    </source>
</evidence>
<dbReference type="InterPro" id="IPR001611">
    <property type="entry name" value="Leu-rich_rpt"/>
</dbReference>
<dbReference type="Pfam" id="PF13855">
    <property type="entry name" value="LRR_8"/>
    <property type="match status" value="1"/>
</dbReference>
<keyword evidence="4 9" id="KW-0812">Transmembrane</keyword>
<dbReference type="InterPro" id="IPR000719">
    <property type="entry name" value="Prot_kinase_dom"/>
</dbReference>
<dbReference type="PROSITE" id="PS50011">
    <property type="entry name" value="PROTEIN_KINASE_DOM"/>
    <property type="match status" value="1"/>
</dbReference>
<feature type="chain" id="PRO_5045043433" description="Protein kinase domain-containing protein" evidence="10">
    <location>
        <begin position="23"/>
        <end position="1055"/>
    </location>
</feature>
<feature type="signal peptide" evidence="10">
    <location>
        <begin position="1"/>
        <end position="22"/>
    </location>
</feature>
<evidence type="ECO:0000256" key="4">
    <source>
        <dbReference type="ARBA" id="ARBA00022692"/>
    </source>
</evidence>
<dbReference type="EMBL" id="JABTTQ020001462">
    <property type="protein sequence ID" value="KAK6131115.1"/>
    <property type="molecule type" value="Genomic_DNA"/>
</dbReference>
<evidence type="ECO:0000256" key="7">
    <source>
        <dbReference type="ARBA" id="ARBA00023136"/>
    </source>
</evidence>
<keyword evidence="10" id="KW-0732">Signal</keyword>
<evidence type="ECO:0000256" key="3">
    <source>
        <dbReference type="ARBA" id="ARBA00022614"/>
    </source>
</evidence>
<keyword evidence="8" id="KW-0325">Glycoprotein</keyword>
<reference evidence="12 13" key="1">
    <citation type="journal article" date="2021" name="Comput. Struct. Biotechnol. J.">
        <title>De novo genome assembly of the potent medicinal plant Rehmannia glutinosa using nanopore technology.</title>
        <authorList>
            <person name="Ma L."/>
            <person name="Dong C."/>
            <person name="Song C."/>
            <person name="Wang X."/>
            <person name="Zheng X."/>
            <person name="Niu Y."/>
            <person name="Chen S."/>
            <person name="Feng W."/>
        </authorList>
    </citation>
    <scope>NUCLEOTIDE SEQUENCE [LARGE SCALE GENOMIC DNA]</scope>
    <source>
        <strain evidence="12">DH-2019</strain>
    </source>
</reference>
<comment type="caution">
    <text evidence="12">The sequence shown here is derived from an EMBL/GenBank/DDBJ whole genome shotgun (WGS) entry which is preliminary data.</text>
</comment>
<dbReference type="Gene3D" id="1.10.510.10">
    <property type="entry name" value="Transferase(Phosphotransferase) domain 1"/>
    <property type="match status" value="1"/>
</dbReference>
<evidence type="ECO:0000256" key="6">
    <source>
        <dbReference type="ARBA" id="ARBA00022989"/>
    </source>
</evidence>
<protein>
    <recommendedName>
        <fullName evidence="11">Protein kinase domain-containing protein</fullName>
    </recommendedName>
</protein>
<keyword evidence="6 9" id="KW-1133">Transmembrane helix</keyword>
<proteinExistence type="inferred from homology"/>
<dbReference type="Pfam" id="PF08263">
    <property type="entry name" value="LRRNT_2"/>
    <property type="match status" value="1"/>
</dbReference>
<evidence type="ECO:0000313" key="12">
    <source>
        <dbReference type="EMBL" id="KAK6131115.1"/>
    </source>
</evidence>
<evidence type="ECO:0000313" key="13">
    <source>
        <dbReference type="Proteomes" id="UP001318860"/>
    </source>
</evidence>
<dbReference type="SUPFAM" id="SSF52058">
    <property type="entry name" value="L domain-like"/>
    <property type="match status" value="2"/>
</dbReference>
<dbReference type="Pfam" id="PF00560">
    <property type="entry name" value="LRR_1"/>
    <property type="match status" value="7"/>
</dbReference>
<dbReference type="PANTHER" id="PTHR48056:SF73">
    <property type="entry name" value="LRR RECEPTOR-LIKE SERINE_THREONINE-PROTEIN KINASE EFR"/>
    <property type="match status" value="1"/>
</dbReference>
<keyword evidence="13" id="KW-1185">Reference proteome</keyword>
<keyword evidence="5" id="KW-0677">Repeat</keyword>
<dbReference type="InterPro" id="IPR013210">
    <property type="entry name" value="LRR_N_plant-typ"/>
</dbReference>
<accession>A0ABR0V9L2</accession>
<keyword evidence="7 9" id="KW-0472">Membrane</keyword>
<dbReference type="InterPro" id="IPR011009">
    <property type="entry name" value="Kinase-like_dom_sf"/>
</dbReference>
<evidence type="ECO:0000256" key="1">
    <source>
        <dbReference type="ARBA" id="ARBA00004370"/>
    </source>
</evidence>
<organism evidence="12 13">
    <name type="scientific">Rehmannia glutinosa</name>
    <name type="common">Chinese foxglove</name>
    <dbReference type="NCBI Taxonomy" id="99300"/>
    <lineage>
        <taxon>Eukaryota</taxon>
        <taxon>Viridiplantae</taxon>
        <taxon>Streptophyta</taxon>
        <taxon>Embryophyta</taxon>
        <taxon>Tracheophyta</taxon>
        <taxon>Spermatophyta</taxon>
        <taxon>Magnoliopsida</taxon>
        <taxon>eudicotyledons</taxon>
        <taxon>Gunneridae</taxon>
        <taxon>Pentapetalae</taxon>
        <taxon>asterids</taxon>
        <taxon>lamiids</taxon>
        <taxon>Lamiales</taxon>
        <taxon>Orobanchaceae</taxon>
        <taxon>Rehmannieae</taxon>
        <taxon>Rehmannia</taxon>
    </lineage>
</organism>
<gene>
    <name evidence="12" type="ORF">DH2020_035144</name>
</gene>
<evidence type="ECO:0000256" key="9">
    <source>
        <dbReference type="SAM" id="Phobius"/>
    </source>
</evidence>